<dbReference type="EMBL" id="JALHAT010000024">
    <property type="protein sequence ID" value="MCJ1961673.1"/>
    <property type="molecule type" value="Genomic_DNA"/>
</dbReference>
<dbReference type="Pfam" id="PF13577">
    <property type="entry name" value="SnoaL_4"/>
    <property type="match status" value="1"/>
</dbReference>
<name>A0ABT0AEQ4_9SPHN</name>
<comment type="caution">
    <text evidence="2">The sequence shown here is derived from an EMBL/GenBank/DDBJ whole genome shotgun (WGS) entry which is preliminary data.</text>
</comment>
<evidence type="ECO:0000313" key="2">
    <source>
        <dbReference type="EMBL" id="MCJ1961673.1"/>
    </source>
</evidence>
<gene>
    <name evidence="2" type="ORF">MTR65_13340</name>
</gene>
<keyword evidence="3" id="KW-1185">Reference proteome</keyword>
<feature type="domain" description="SnoaL-like" evidence="1">
    <location>
        <begin position="12"/>
        <end position="124"/>
    </location>
</feature>
<protein>
    <submittedName>
        <fullName evidence="2">Nuclear transport factor 2 family protein</fullName>
    </submittedName>
</protein>
<dbReference type="InterPro" id="IPR037401">
    <property type="entry name" value="SnoaL-like"/>
</dbReference>
<sequence length="164" mass="18411">MALDMIAADFGIRQLHARFADAVWRQDAENFAACWSRAGTWKIAGLDMQGREAIQTGCGQLLGRCTRIHLVTGQPILIEEGAGVRGRLGMTEFAWMPDGTQFITFGQYHDRYVEEDGAWRYAERFWSFKYRGPIDLSAPLIDTPDYGAFPGAPGPDEETYVRKA</sequence>
<dbReference type="Gene3D" id="3.10.450.50">
    <property type="match status" value="1"/>
</dbReference>
<organism evidence="2 3">
    <name type="scientific">Novosphingobium mangrovi</name>
    <name type="common">ex Hu et al. 2023</name>
    <dbReference type="NCBI Taxonomy" id="2930094"/>
    <lineage>
        <taxon>Bacteria</taxon>
        <taxon>Pseudomonadati</taxon>
        <taxon>Pseudomonadota</taxon>
        <taxon>Alphaproteobacteria</taxon>
        <taxon>Sphingomonadales</taxon>
        <taxon>Sphingomonadaceae</taxon>
        <taxon>Novosphingobium</taxon>
    </lineage>
</organism>
<dbReference type="RefSeq" id="WP_243800984.1">
    <property type="nucleotide sequence ID" value="NZ_JALHAT010000024.1"/>
</dbReference>
<evidence type="ECO:0000313" key="3">
    <source>
        <dbReference type="Proteomes" id="UP001162802"/>
    </source>
</evidence>
<dbReference type="Proteomes" id="UP001162802">
    <property type="component" value="Unassembled WGS sequence"/>
</dbReference>
<reference evidence="2" key="1">
    <citation type="submission" date="2022-03" db="EMBL/GenBank/DDBJ databases">
        <title>Identification of a novel bacterium isolated from mangrove sediments.</title>
        <authorList>
            <person name="Pan X."/>
        </authorList>
    </citation>
    <scope>NUCLEOTIDE SEQUENCE</scope>
    <source>
        <strain evidence="2">B2637</strain>
    </source>
</reference>
<dbReference type="SUPFAM" id="SSF54427">
    <property type="entry name" value="NTF2-like"/>
    <property type="match status" value="1"/>
</dbReference>
<accession>A0ABT0AEQ4</accession>
<proteinExistence type="predicted"/>
<dbReference type="InterPro" id="IPR032710">
    <property type="entry name" value="NTF2-like_dom_sf"/>
</dbReference>
<evidence type="ECO:0000259" key="1">
    <source>
        <dbReference type="Pfam" id="PF13577"/>
    </source>
</evidence>